<reference evidence="2 3" key="1">
    <citation type="submission" date="2019-03" db="EMBL/GenBank/DDBJ databases">
        <title>Nitrincola sp. nov. isolated from an Indian soda lake.</title>
        <authorList>
            <person name="Joshi A."/>
            <person name="Thite S.V."/>
            <person name="Joseph N."/>
            <person name="Dhotre D."/>
            <person name="Moorthy M."/>
            <person name="Shouche Y.S."/>
        </authorList>
    </citation>
    <scope>NUCLEOTIDE SEQUENCE [LARGE SCALE GENOMIC DNA]</scope>
    <source>
        <strain evidence="2 3">MEB193</strain>
    </source>
</reference>
<dbReference type="SUPFAM" id="SSF53850">
    <property type="entry name" value="Periplasmic binding protein-like II"/>
    <property type="match status" value="1"/>
</dbReference>
<evidence type="ECO:0000313" key="2">
    <source>
        <dbReference type="EMBL" id="KAA0876400.1"/>
    </source>
</evidence>
<dbReference type="InterPro" id="IPR015168">
    <property type="entry name" value="SsuA/THI5"/>
</dbReference>
<name>A0A5A9W6H2_9GAMM</name>
<protein>
    <submittedName>
        <fullName evidence="2">ABC transporter substrate-binding protein</fullName>
    </submittedName>
</protein>
<gene>
    <name evidence="2" type="ORF">E1H14_01360</name>
</gene>
<dbReference type="PANTHER" id="PTHR30024:SF48">
    <property type="entry name" value="ABC TRANSPORTER SUBSTRATE-BINDING PROTEIN"/>
    <property type="match status" value="1"/>
</dbReference>
<accession>A0A5A9W6H2</accession>
<feature type="domain" description="SsuA/THI5-like" evidence="1">
    <location>
        <begin position="52"/>
        <end position="206"/>
    </location>
</feature>
<dbReference type="OrthoDB" id="5621714at2"/>
<dbReference type="AlphaFoldDB" id="A0A5A9W6H2"/>
<keyword evidence="3" id="KW-1185">Reference proteome</keyword>
<evidence type="ECO:0000313" key="3">
    <source>
        <dbReference type="Proteomes" id="UP000325302"/>
    </source>
</evidence>
<dbReference type="Proteomes" id="UP000325302">
    <property type="component" value="Unassembled WGS sequence"/>
</dbReference>
<comment type="caution">
    <text evidence="2">The sequence shown here is derived from an EMBL/GenBank/DDBJ whole genome shotgun (WGS) entry which is preliminary data.</text>
</comment>
<dbReference type="Pfam" id="PF09084">
    <property type="entry name" value="NMT1"/>
    <property type="match status" value="1"/>
</dbReference>
<dbReference type="EMBL" id="SMRS01000001">
    <property type="protein sequence ID" value="KAA0876400.1"/>
    <property type="molecule type" value="Genomic_DNA"/>
</dbReference>
<dbReference type="Gene3D" id="3.40.190.10">
    <property type="entry name" value="Periplasmic binding protein-like II"/>
    <property type="match status" value="2"/>
</dbReference>
<dbReference type="RefSeq" id="WP_149389649.1">
    <property type="nucleotide sequence ID" value="NZ_SMRS01000001.1"/>
</dbReference>
<evidence type="ECO:0000259" key="1">
    <source>
        <dbReference type="Pfam" id="PF09084"/>
    </source>
</evidence>
<dbReference type="PANTHER" id="PTHR30024">
    <property type="entry name" value="ALIPHATIC SULFONATES-BINDING PROTEIN-RELATED"/>
    <property type="match status" value="1"/>
</dbReference>
<sequence>MHGIALGVVWMRGLLLSGCLSLLASLTWATEPVVRVGVLQYGTAHWELSHLQNQGYDRAQGFQLQLRSLANSAAGRLALMSGDVDWIVSDWLWALQRLQLGDDLVFIPFSSSVGELMVPADSSLQGLEDLRGIRLGVAGGPEGKGWQLLQQAARLQGLDLQRDAQVTFAAPPLLNQELRRGRVDAILTYWTFAAQLHAEGGYRAALAESDLVQSLGLGEALPMLGYIARRSAPGAQLALRQAFAQAVVQTKADLKTATAWSEIRPLLRAASPEIEAALIAGYQKGVPNTHLSGPEIAAIEGFWQALHVSEATSPHSGAQLNPGGVLSLEQIQRLFLWDEDK</sequence>
<organism evidence="2 3">
    <name type="scientific">Nitrincola tapanii</name>
    <dbReference type="NCBI Taxonomy" id="1708751"/>
    <lineage>
        <taxon>Bacteria</taxon>
        <taxon>Pseudomonadati</taxon>
        <taxon>Pseudomonadota</taxon>
        <taxon>Gammaproteobacteria</taxon>
        <taxon>Oceanospirillales</taxon>
        <taxon>Oceanospirillaceae</taxon>
        <taxon>Nitrincola</taxon>
    </lineage>
</organism>
<proteinExistence type="predicted"/>